<gene>
    <name evidence="1" type="ORF">HaLaN_17573</name>
</gene>
<dbReference type="Proteomes" id="UP000485058">
    <property type="component" value="Unassembled WGS sequence"/>
</dbReference>
<accession>A0A699ZLJ1</accession>
<evidence type="ECO:0000313" key="2">
    <source>
        <dbReference type="Proteomes" id="UP000485058"/>
    </source>
</evidence>
<dbReference type="EMBL" id="BLLF01001637">
    <property type="protein sequence ID" value="GFH20449.1"/>
    <property type="molecule type" value="Genomic_DNA"/>
</dbReference>
<name>A0A699ZLJ1_HAELA</name>
<organism evidence="1 2">
    <name type="scientific">Haematococcus lacustris</name>
    <name type="common">Green alga</name>
    <name type="synonym">Haematococcus pluvialis</name>
    <dbReference type="NCBI Taxonomy" id="44745"/>
    <lineage>
        <taxon>Eukaryota</taxon>
        <taxon>Viridiplantae</taxon>
        <taxon>Chlorophyta</taxon>
        <taxon>core chlorophytes</taxon>
        <taxon>Chlorophyceae</taxon>
        <taxon>CS clade</taxon>
        <taxon>Chlamydomonadales</taxon>
        <taxon>Haematococcaceae</taxon>
        <taxon>Haematococcus</taxon>
    </lineage>
</organism>
<protein>
    <submittedName>
        <fullName evidence="1">Uncharacterized protein</fullName>
    </submittedName>
</protein>
<evidence type="ECO:0000313" key="1">
    <source>
        <dbReference type="EMBL" id="GFH20449.1"/>
    </source>
</evidence>
<dbReference type="AlphaFoldDB" id="A0A699ZLJ1"/>
<proteinExistence type="predicted"/>
<comment type="caution">
    <text evidence="1">The sequence shown here is derived from an EMBL/GenBank/DDBJ whole genome shotgun (WGS) entry which is preliminary data.</text>
</comment>
<sequence length="197" mass="21369">MVFYSVEASFGAAEPRLQDVKLFVLSLSAKRCAKRPLRQQMRALVFLQLRAASLDTVVIGVGASGVNLADDCGCGMRGCGLWPGLDWVALMGQARSASLQPLRDPLRDCMVTHNRLAISRIGFCCCPQCRLLSPLVLHPCHTLSRLLLPSLTMQPGTYGDMAPLLRPWGRSGCCRCEALGGAGERERSSIIVVRNVA</sequence>
<keyword evidence="2" id="KW-1185">Reference proteome</keyword>
<reference evidence="1 2" key="1">
    <citation type="submission" date="2020-02" db="EMBL/GenBank/DDBJ databases">
        <title>Draft genome sequence of Haematococcus lacustris strain NIES-144.</title>
        <authorList>
            <person name="Morimoto D."/>
            <person name="Nakagawa S."/>
            <person name="Yoshida T."/>
            <person name="Sawayama S."/>
        </authorList>
    </citation>
    <scope>NUCLEOTIDE SEQUENCE [LARGE SCALE GENOMIC DNA]</scope>
    <source>
        <strain evidence="1 2">NIES-144</strain>
    </source>
</reference>